<dbReference type="Proteomes" id="UP000472273">
    <property type="component" value="Unplaced"/>
</dbReference>
<dbReference type="OMA" id="FESTICC"/>
<name>A0A670YYR7_PSETE</name>
<dbReference type="InterPro" id="IPR039809">
    <property type="entry name" value="Chemokine_b/g/d"/>
</dbReference>
<evidence type="ECO:0000256" key="3">
    <source>
        <dbReference type="ARBA" id="ARBA00023157"/>
    </source>
</evidence>
<dbReference type="AlphaFoldDB" id="A0A670YYR7"/>
<sequence length="80" mass="9462">RNIFKRLDSYLGFESTICCLSYTKRKISKHRVKSFFSTTGTCHLPSLVFILRNDMPVCVNPGEEWVMDIVRSFKEERRRS</sequence>
<protein>
    <recommendedName>
        <fullName evidence="4">C-C motif chemokine</fullName>
    </recommendedName>
</protein>
<dbReference type="PROSITE" id="PS00472">
    <property type="entry name" value="SMALL_CYTOKINES_CC"/>
    <property type="match status" value="1"/>
</dbReference>
<dbReference type="InterPro" id="IPR036048">
    <property type="entry name" value="Interleukin_8-like_sf"/>
</dbReference>
<dbReference type="SUPFAM" id="SSF54117">
    <property type="entry name" value="Interleukin 8-like chemokines"/>
    <property type="match status" value="1"/>
</dbReference>
<keyword evidence="4" id="KW-0145">Chemotaxis</keyword>
<dbReference type="InterPro" id="IPR000827">
    <property type="entry name" value="Chemokine_CC_CS"/>
</dbReference>
<dbReference type="Ensembl" id="ENSPTXT00000015134.1">
    <property type="protein sequence ID" value="ENSPTXP00000014673.1"/>
    <property type="gene ID" value="ENSPTXG00000010156.1"/>
</dbReference>
<dbReference type="PANTHER" id="PTHR12015">
    <property type="entry name" value="SMALL INDUCIBLE CYTOKINE A"/>
    <property type="match status" value="1"/>
</dbReference>
<comment type="similarity">
    <text evidence="1 4">Belongs to the intercrine beta (chemokine CC) family.</text>
</comment>
<keyword evidence="3" id="KW-1015">Disulfide bond</keyword>
<proteinExistence type="inferred from homology"/>
<dbReference type="GO" id="GO:0008009">
    <property type="term" value="F:chemokine activity"/>
    <property type="evidence" value="ECO:0007669"/>
    <property type="project" value="InterPro"/>
</dbReference>
<keyword evidence="7" id="KW-1185">Reference proteome</keyword>
<comment type="subcellular location">
    <subcellularLocation>
        <location evidence="4">Secreted</location>
    </subcellularLocation>
</comment>
<dbReference type="Gene3D" id="2.40.50.40">
    <property type="match status" value="1"/>
</dbReference>
<dbReference type="SMART" id="SM00199">
    <property type="entry name" value="SCY"/>
    <property type="match status" value="1"/>
</dbReference>
<reference evidence="6" key="2">
    <citation type="submission" date="2025-09" db="UniProtKB">
        <authorList>
            <consortium name="Ensembl"/>
        </authorList>
    </citation>
    <scope>IDENTIFICATION</scope>
</reference>
<evidence type="ECO:0000313" key="7">
    <source>
        <dbReference type="Proteomes" id="UP000472273"/>
    </source>
</evidence>
<evidence type="ECO:0000313" key="6">
    <source>
        <dbReference type="Ensembl" id="ENSPTXP00000014673.1"/>
    </source>
</evidence>
<evidence type="ECO:0000256" key="2">
    <source>
        <dbReference type="ARBA" id="ARBA00022514"/>
    </source>
</evidence>
<dbReference type="CDD" id="cd00272">
    <property type="entry name" value="Chemokine_CC"/>
    <property type="match status" value="1"/>
</dbReference>
<accession>A0A670YYR7</accession>
<keyword evidence="4" id="KW-0964">Secreted</keyword>
<reference evidence="6" key="1">
    <citation type="submission" date="2025-08" db="UniProtKB">
        <authorList>
            <consortium name="Ensembl"/>
        </authorList>
    </citation>
    <scope>IDENTIFICATION</scope>
</reference>
<dbReference type="GeneTree" id="ENSGT01050000245836"/>
<feature type="domain" description="Chemokine interleukin-8-like" evidence="5">
    <location>
        <begin position="15"/>
        <end position="73"/>
    </location>
</feature>
<keyword evidence="2 4" id="KW-0202">Cytokine</keyword>
<dbReference type="GO" id="GO:0005615">
    <property type="term" value="C:extracellular space"/>
    <property type="evidence" value="ECO:0007669"/>
    <property type="project" value="UniProtKB-KW"/>
</dbReference>
<organism evidence="6 7">
    <name type="scientific">Pseudonaja textilis</name>
    <name type="common">Eastern brown snake</name>
    <dbReference type="NCBI Taxonomy" id="8673"/>
    <lineage>
        <taxon>Eukaryota</taxon>
        <taxon>Metazoa</taxon>
        <taxon>Chordata</taxon>
        <taxon>Craniata</taxon>
        <taxon>Vertebrata</taxon>
        <taxon>Euteleostomi</taxon>
        <taxon>Lepidosauria</taxon>
        <taxon>Squamata</taxon>
        <taxon>Bifurcata</taxon>
        <taxon>Unidentata</taxon>
        <taxon>Episquamata</taxon>
        <taxon>Toxicofera</taxon>
        <taxon>Serpentes</taxon>
        <taxon>Colubroidea</taxon>
        <taxon>Elapidae</taxon>
        <taxon>Hydrophiinae</taxon>
        <taxon>Pseudonaja</taxon>
    </lineage>
</organism>
<evidence type="ECO:0000256" key="1">
    <source>
        <dbReference type="ARBA" id="ARBA00010868"/>
    </source>
</evidence>
<dbReference type="Pfam" id="PF00048">
    <property type="entry name" value="IL8"/>
    <property type="match status" value="1"/>
</dbReference>
<dbReference type="InterPro" id="IPR001811">
    <property type="entry name" value="Chemokine_IL8-like_dom"/>
</dbReference>
<evidence type="ECO:0000259" key="5">
    <source>
        <dbReference type="SMART" id="SM00199"/>
    </source>
</evidence>
<dbReference type="GO" id="GO:0006955">
    <property type="term" value="P:immune response"/>
    <property type="evidence" value="ECO:0007669"/>
    <property type="project" value="InterPro"/>
</dbReference>
<evidence type="ECO:0000256" key="4">
    <source>
        <dbReference type="RuleBase" id="RU361150"/>
    </source>
</evidence>